<protein>
    <submittedName>
        <fullName evidence="1">Uncharacterized protein</fullName>
    </submittedName>
</protein>
<dbReference type="Gramene" id="PGSC0003DMT400038089">
    <property type="protein sequence ID" value="PGSC0003DMT400038089"/>
    <property type="gene ID" value="PGSC0003DMG400014685"/>
</dbReference>
<reference evidence="2" key="1">
    <citation type="journal article" date="2011" name="Nature">
        <title>Genome sequence and analysis of the tuber crop potato.</title>
        <authorList>
            <consortium name="The Potato Genome Sequencing Consortium"/>
        </authorList>
    </citation>
    <scope>NUCLEOTIDE SEQUENCE [LARGE SCALE GENOMIC DNA]</scope>
    <source>
        <strain evidence="2">cv. DM1-3 516 R44</strain>
    </source>
</reference>
<name>M1B6A8_SOLTU</name>
<dbReference type="EnsemblPlants" id="PGSC0003DMT400038089">
    <property type="protein sequence ID" value="PGSC0003DMT400038089"/>
    <property type="gene ID" value="PGSC0003DMG400014685"/>
</dbReference>
<sequence>MQAKLHQGHFTRSQARDLQALQGLFMKIDVLEHTLMSSQGFHVMKIALEDKIGGNDDSTYGLYLNHKSRTARCGRYRSDIWAAESLTARTLDCISELDTAQIQA</sequence>
<proteinExistence type="predicted"/>
<keyword evidence="2" id="KW-1185">Reference proteome</keyword>
<evidence type="ECO:0000313" key="2">
    <source>
        <dbReference type="Proteomes" id="UP000011115"/>
    </source>
</evidence>
<organism evidence="1 2">
    <name type="scientific">Solanum tuberosum</name>
    <name type="common">Potato</name>
    <dbReference type="NCBI Taxonomy" id="4113"/>
    <lineage>
        <taxon>Eukaryota</taxon>
        <taxon>Viridiplantae</taxon>
        <taxon>Streptophyta</taxon>
        <taxon>Embryophyta</taxon>
        <taxon>Tracheophyta</taxon>
        <taxon>Spermatophyta</taxon>
        <taxon>Magnoliopsida</taxon>
        <taxon>eudicotyledons</taxon>
        <taxon>Gunneridae</taxon>
        <taxon>Pentapetalae</taxon>
        <taxon>asterids</taxon>
        <taxon>lamiids</taxon>
        <taxon>Solanales</taxon>
        <taxon>Solanaceae</taxon>
        <taxon>Solanoideae</taxon>
        <taxon>Solaneae</taxon>
        <taxon>Solanum</taxon>
    </lineage>
</organism>
<dbReference type="PaxDb" id="4113-PGSC0003DMT400038089"/>
<dbReference type="AlphaFoldDB" id="M1B6A8"/>
<dbReference type="InParanoid" id="M1B6A8"/>
<evidence type="ECO:0000313" key="1">
    <source>
        <dbReference type="EnsemblPlants" id="PGSC0003DMT400038089"/>
    </source>
</evidence>
<reference evidence="1" key="2">
    <citation type="submission" date="2015-06" db="UniProtKB">
        <authorList>
            <consortium name="EnsemblPlants"/>
        </authorList>
    </citation>
    <scope>IDENTIFICATION</scope>
    <source>
        <strain evidence="1">DM1-3 516 R44</strain>
    </source>
</reference>
<dbReference type="Proteomes" id="UP000011115">
    <property type="component" value="Unassembled WGS sequence"/>
</dbReference>
<dbReference type="HOGENOM" id="CLU_2254914_0_0_1"/>
<accession>M1B6A8</accession>